<dbReference type="Proteomes" id="UP000800039">
    <property type="component" value="Unassembled WGS sequence"/>
</dbReference>
<dbReference type="OrthoDB" id="3799366at2759"/>
<evidence type="ECO:0000313" key="2">
    <source>
        <dbReference type="Proteomes" id="UP000800039"/>
    </source>
</evidence>
<dbReference type="GeneID" id="63845288"/>
<keyword evidence="2" id="KW-1185">Reference proteome</keyword>
<reference evidence="1" key="1">
    <citation type="submission" date="2020-01" db="EMBL/GenBank/DDBJ databases">
        <authorList>
            <consortium name="DOE Joint Genome Institute"/>
            <person name="Haridas S."/>
            <person name="Albert R."/>
            <person name="Binder M."/>
            <person name="Bloem J."/>
            <person name="Labutti K."/>
            <person name="Salamov A."/>
            <person name="Andreopoulos B."/>
            <person name="Baker S.E."/>
            <person name="Barry K."/>
            <person name="Bills G."/>
            <person name="Bluhm B.H."/>
            <person name="Cannon C."/>
            <person name="Castanera R."/>
            <person name="Culley D.E."/>
            <person name="Daum C."/>
            <person name="Ezra D."/>
            <person name="Gonzalez J.B."/>
            <person name="Henrissat B."/>
            <person name="Kuo A."/>
            <person name="Liang C."/>
            <person name="Lipzen A."/>
            <person name="Lutzoni F."/>
            <person name="Magnuson J."/>
            <person name="Mondo S."/>
            <person name="Nolan M."/>
            <person name="Ohm R."/>
            <person name="Pangilinan J."/>
            <person name="Park H.-J."/>
            <person name="Ramirez L."/>
            <person name="Alfaro M."/>
            <person name="Sun H."/>
            <person name="Tritt A."/>
            <person name="Yoshinaga Y."/>
            <person name="Zwiers L.-H."/>
            <person name="Turgeon B.G."/>
            <person name="Goodwin S.B."/>
            <person name="Spatafora J.W."/>
            <person name="Crous P.W."/>
            <person name="Grigoriev I.V."/>
        </authorList>
    </citation>
    <scope>NUCLEOTIDE SEQUENCE</scope>
    <source>
        <strain evidence="1">CBS 394.84</strain>
    </source>
</reference>
<sequence>MGRIEAWNDDTAYHLELADAATARSITTEVYEDWLNWARSYALAWLGILDKYELRFRATGLKYHKIPFSLRHSATLLHGSKIDQSVLTRLTQIFETDRPRKLQSYFTPWMEINKIATETLAEIDNYRPGFGDLDFLCAMNRRLDLSFAMLIKPLNILRVGLHWVENTVALVAERSPLDCCDVLAAKHSLEGSVFRRWIQTFWEIDSGTVRAAAYTEYYVGRVLATGVGTGKYWSTMLESRSRAEDSLMRLKAAFETCRIEEYQAIFAPLSALIQRASDLRSDAMHSSLHGTVVQRYHHLMHEVVPTMYHLLQEIVQEREKFLTLNDNANSLDHISQVFRGSAESDHRYAWLDAYYTHGERFIPAHMLEEWNTLRAWVWSLPETQRVVTAGYRSLDEVTLEMVFSEEEEEEEELTN</sequence>
<evidence type="ECO:0000313" key="1">
    <source>
        <dbReference type="EMBL" id="KAF1848717.1"/>
    </source>
</evidence>
<name>A0A9P4GN51_9PLEO</name>
<dbReference type="RefSeq" id="XP_040791280.1">
    <property type="nucleotide sequence ID" value="XM_040928035.1"/>
</dbReference>
<proteinExistence type="predicted"/>
<dbReference type="AlphaFoldDB" id="A0A9P4GN51"/>
<dbReference type="EMBL" id="ML976615">
    <property type="protein sequence ID" value="KAF1848717.1"/>
    <property type="molecule type" value="Genomic_DNA"/>
</dbReference>
<comment type="caution">
    <text evidence="1">The sequence shown here is derived from an EMBL/GenBank/DDBJ whole genome shotgun (WGS) entry which is preliminary data.</text>
</comment>
<protein>
    <submittedName>
        <fullName evidence="1">Uncharacterized protein</fullName>
    </submittedName>
</protein>
<organism evidence="1 2">
    <name type="scientific">Cucurbitaria berberidis CBS 394.84</name>
    <dbReference type="NCBI Taxonomy" id="1168544"/>
    <lineage>
        <taxon>Eukaryota</taxon>
        <taxon>Fungi</taxon>
        <taxon>Dikarya</taxon>
        <taxon>Ascomycota</taxon>
        <taxon>Pezizomycotina</taxon>
        <taxon>Dothideomycetes</taxon>
        <taxon>Pleosporomycetidae</taxon>
        <taxon>Pleosporales</taxon>
        <taxon>Pleosporineae</taxon>
        <taxon>Cucurbitariaceae</taxon>
        <taxon>Cucurbitaria</taxon>
    </lineage>
</organism>
<gene>
    <name evidence="1" type="ORF">K460DRAFT_275350</name>
</gene>
<accession>A0A9P4GN51</accession>